<dbReference type="EMBL" id="CADCWG010000068">
    <property type="protein sequence ID" value="CAA9544052.1"/>
    <property type="molecule type" value="Genomic_DNA"/>
</dbReference>
<evidence type="ECO:0000313" key="1">
    <source>
        <dbReference type="EMBL" id="CAA9544052.1"/>
    </source>
</evidence>
<name>A0A6J4U979_9BACT</name>
<accession>A0A6J4U979</accession>
<gene>
    <name evidence="1" type="ORF">AVDCRST_MAG49-1262</name>
</gene>
<organism evidence="1">
    <name type="scientific">uncultured Thermomicrobiales bacterium</name>
    <dbReference type="NCBI Taxonomy" id="1645740"/>
    <lineage>
        <taxon>Bacteria</taxon>
        <taxon>Pseudomonadati</taxon>
        <taxon>Thermomicrobiota</taxon>
        <taxon>Thermomicrobia</taxon>
        <taxon>Thermomicrobiales</taxon>
        <taxon>environmental samples</taxon>
    </lineage>
</organism>
<dbReference type="AlphaFoldDB" id="A0A6J4U979"/>
<protein>
    <submittedName>
        <fullName evidence="1">Uncharacterized protein</fullName>
    </submittedName>
</protein>
<sequence length="61" mass="6236">MTSRWLALVSIGRPGSRAVSETGRGRGCATGGAHRILCDQRSQPAGSGVSSAWRVAPVGLS</sequence>
<proteinExistence type="predicted"/>
<reference evidence="1" key="1">
    <citation type="submission" date="2020-02" db="EMBL/GenBank/DDBJ databases">
        <authorList>
            <person name="Meier V. D."/>
        </authorList>
    </citation>
    <scope>NUCLEOTIDE SEQUENCE</scope>
    <source>
        <strain evidence="1">AVDCRST_MAG49</strain>
    </source>
</reference>